<dbReference type="Gene3D" id="3.40.640.10">
    <property type="entry name" value="Type I PLP-dependent aspartate aminotransferase-like (Major domain)"/>
    <property type="match status" value="1"/>
</dbReference>
<dbReference type="SUPFAM" id="SSF53383">
    <property type="entry name" value="PLP-dependent transferases"/>
    <property type="match status" value="1"/>
</dbReference>
<dbReference type="Proteomes" id="UP000489190">
    <property type="component" value="Unassembled WGS sequence"/>
</dbReference>
<name>A0A7X2C2V5_9PSED</name>
<comment type="cofactor">
    <cofactor evidence="1 11">
        <name>pyridoxal 5'-phosphate</name>
        <dbReference type="ChEBI" id="CHEBI:597326"/>
    </cofactor>
</comment>
<keyword evidence="8 11" id="KW-0663">Pyridoxal phosphate</keyword>
<comment type="caution">
    <text evidence="13">The sequence shown here is derived from an EMBL/GenBank/DDBJ whole genome shotgun (WGS) entry which is preliminary data.</text>
</comment>
<dbReference type="InterPro" id="IPR015422">
    <property type="entry name" value="PyrdxlP-dep_Trfase_small"/>
</dbReference>
<evidence type="ECO:0000256" key="8">
    <source>
        <dbReference type="ARBA" id="ARBA00022898"/>
    </source>
</evidence>
<evidence type="ECO:0000256" key="6">
    <source>
        <dbReference type="ARBA" id="ARBA00022605"/>
    </source>
</evidence>
<dbReference type="UniPathway" id="UPA00031">
    <property type="reaction ID" value="UER00012"/>
</dbReference>
<proteinExistence type="inferred from homology"/>
<dbReference type="GO" id="GO:0004400">
    <property type="term" value="F:histidinol-phosphate transaminase activity"/>
    <property type="evidence" value="ECO:0007669"/>
    <property type="project" value="UniProtKB-UniRule"/>
</dbReference>
<feature type="modified residue" description="N6-(pyridoxal phosphate)lysine" evidence="11">
    <location>
        <position position="237"/>
    </location>
</feature>
<evidence type="ECO:0000259" key="12">
    <source>
        <dbReference type="Pfam" id="PF00155"/>
    </source>
</evidence>
<comment type="subunit">
    <text evidence="4 11">Homodimer.</text>
</comment>
<evidence type="ECO:0000256" key="10">
    <source>
        <dbReference type="ARBA" id="ARBA00047481"/>
    </source>
</evidence>
<comment type="catalytic activity">
    <reaction evidence="10 11">
        <text>L-histidinol phosphate + 2-oxoglutarate = 3-(imidazol-4-yl)-2-oxopropyl phosphate + L-glutamate</text>
        <dbReference type="Rhea" id="RHEA:23744"/>
        <dbReference type="ChEBI" id="CHEBI:16810"/>
        <dbReference type="ChEBI" id="CHEBI:29985"/>
        <dbReference type="ChEBI" id="CHEBI:57766"/>
        <dbReference type="ChEBI" id="CHEBI:57980"/>
        <dbReference type="EC" id="2.6.1.9"/>
    </reaction>
</comment>
<evidence type="ECO:0000256" key="9">
    <source>
        <dbReference type="ARBA" id="ARBA00023102"/>
    </source>
</evidence>
<evidence type="ECO:0000313" key="13">
    <source>
        <dbReference type="EMBL" id="MQT89031.1"/>
    </source>
</evidence>
<keyword evidence="6 11" id="KW-0028">Amino-acid biosynthesis</keyword>
<evidence type="ECO:0000256" key="3">
    <source>
        <dbReference type="ARBA" id="ARBA00007970"/>
    </source>
</evidence>
<dbReference type="EC" id="2.6.1.9" evidence="11"/>
<evidence type="ECO:0000256" key="4">
    <source>
        <dbReference type="ARBA" id="ARBA00011738"/>
    </source>
</evidence>
<dbReference type="GO" id="GO:0030170">
    <property type="term" value="F:pyridoxal phosphate binding"/>
    <property type="evidence" value="ECO:0007669"/>
    <property type="project" value="InterPro"/>
</dbReference>
<dbReference type="InterPro" id="IPR001917">
    <property type="entry name" value="Aminotrans_II_pyridoxalP_BS"/>
</dbReference>
<comment type="pathway">
    <text evidence="2 11">Amino-acid biosynthesis; L-histidine biosynthesis; L-histidine from 5-phospho-alpha-D-ribose 1-diphosphate: step 7/9.</text>
</comment>
<dbReference type="InterPro" id="IPR050106">
    <property type="entry name" value="HistidinolP_aminotransfase"/>
</dbReference>
<comment type="similarity">
    <text evidence="3 11">Belongs to the class-II pyridoxal-phosphate-dependent aminotransferase family. Histidinol-phosphate aminotransferase subfamily.</text>
</comment>
<dbReference type="PANTHER" id="PTHR43643:SF6">
    <property type="entry name" value="HISTIDINOL-PHOSPHATE AMINOTRANSFERASE"/>
    <property type="match status" value="1"/>
</dbReference>
<dbReference type="NCBIfam" id="TIGR01141">
    <property type="entry name" value="hisC"/>
    <property type="match status" value="1"/>
</dbReference>
<dbReference type="InterPro" id="IPR015421">
    <property type="entry name" value="PyrdxlP-dep_Trfase_major"/>
</dbReference>
<evidence type="ECO:0000256" key="7">
    <source>
        <dbReference type="ARBA" id="ARBA00022679"/>
    </source>
</evidence>
<dbReference type="HAMAP" id="MF_01023">
    <property type="entry name" value="HisC_aminotrans_2"/>
    <property type="match status" value="1"/>
</dbReference>
<dbReference type="GO" id="GO:0000105">
    <property type="term" value="P:L-histidine biosynthetic process"/>
    <property type="evidence" value="ECO:0007669"/>
    <property type="project" value="UniProtKB-UniRule"/>
</dbReference>
<feature type="domain" description="Aminotransferase class I/classII large" evidence="12">
    <location>
        <begin position="42"/>
        <end position="364"/>
    </location>
</feature>
<organism evidence="13 14">
    <name type="scientific">Pseudomonas helleri</name>
    <dbReference type="NCBI Taxonomy" id="1608996"/>
    <lineage>
        <taxon>Bacteria</taxon>
        <taxon>Pseudomonadati</taxon>
        <taxon>Pseudomonadota</taxon>
        <taxon>Gammaproteobacteria</taxon>
        <taxon>Pseudomonadales</taxon>
        <taxon>Pseudomonadaceae</taxon>
        <taxon>Pseudomonas</taxon>
    </lineage>
</organism>
<gene>
    <name evidence="11 13" type="primary">hisC</name>
    <name evidence="13" type="ORF">GHO39_07755</name>
</gene>
<keyword evidence="9 11" id="KW-0368">Histidine biosynthesis</keyword>
<evidence type="ECO:0000256" key="11">
    <source>
        <dbReference type="HAMAP-Rule" id="MF_01023"/>
    </source>
</evidence>
<dbReference type="CDD" id="cd00609">
    <property type="entry name" value="AAT_like"/>
    <property type="match status" value="1"/>
</dbReference>
<accession>A0A7X2C2V5</accession>
<dbReference type="PANTHER" id="PTHR43643">
    <property type="entry name" value="HISTIDINOL-PHOSPHATE AMINOTRANSFERASE 2"/>
    <property type="match status" value="1"/>
</dbReference>
<keyword evidence="7 11" id="KW-0808">Transferase</keyword>
<dbReference type="InterPro" id="IPR005861">
    <property type="entry name" value="HisP_aminotrans"/>
</dbReference>
<dbReference type="RefSeq" id="WP_153327626.1">
    <property type="nucleotide sequence ID" value="NZ_WIWI01000017.1"/>
</dbReference>
<evidence type="ECO:0000256" key="5">
    <source>
        <dbReference type="ARBA" id="ARBA00022576"/>
    </source>
</evidence>
<dbReference type="PROSITE" id="PS00599">
    <property type="entry name" value="AA_TRANSFER_CLASS_2"/>
    <property type="match status" value="1"/>
</dbReference>
<dbReference type="AlphaFoldDB" id="A0A7X2C2V5"/>
<dbReference type="InterPro" id="IPR004839">
    <property type="entry name" value="Aminotransferase_I/II_large"/>
</dbReference>
<dbReference type="Gene3D" id="3.90.1150.10">
    <property type="entry name" value="Aspartate Aminotransferase, domain 1"/>
    <property type="match status" value="1"/>
</dbReference>
<evidence type="ECO:0000313" key="14">
    <source>
        <dbReference type="Proteomes" id="UP000489190"/>
    </source>
</evidence>
<protein>
    <recommendedName>
        <fullName evidence="11">Histidinol-phosphate aminotransferase</fullName>
        <ecNumber evidence="11">2.6.1.9</ecNumber>
    </recommendedName>
    <alternativeName>
        <fullName evidence="11">Imidazole acetol-phosphate transaminase</fullName>
    </alternativeName>
</protein>
<dbReference type="Pfam" id="PF00155">
    <property type="entry name" value="Aminotran_1_2"/>
    <property type="match status" value="1"/>
</dbReference>
<evidence type="ECO:0000256" key="2">
    <source>
        <dbReference type="ARBA" id="ARBA00005011"/>
    </source>
</evidence>
<keyword evidence="5 11" id="KW-0032">Aminotransferase</keyword>
<dbReference type="InterPro" id="IPR015424">
    <property type="entry name" value="PyrdxlP-dep_Trfase"/>
</dbReference>
<evidence type="ECO:0000256" key="1">
    <source>
        <dbReference type="ARBA" id="ARBA00001933"/>
    </source>
</evidence>
<sequence length="378" mass="41713">MRESGYSEAIRRLLRPEVGGLPAYDPGADPETVLLDYGLERIVKLSNNENPYGISPLAAQAIQQRLAQGLGRYPDPAGKDLCRALAQRHGIARERIILGNGSENILELLCQTFLNTGDQVVTQSPCFGLYEIFPLMMGAQVLKVPLTESFECDVEAWCKALDRPVKLVFISNPSNPVGTAFSKTELEAIVHACPDDCLLVIDEAYYEYAVSDPSYPDALKVLEAQERPWIVLRTFSKAYGLASLRVGYGIASHIGIVEALHRVRTPYNVNQLAQEAAVAALEDNHHLQQSVALVSQERTRLTTTLRDEGYRVATSLANFLFIDTTVDASQVVQALLREGVIVKAWREPGFETFIRASVSLPAENDLFLQALTRIQTPA</sequence>
<dbReference type="EMBL" id="WIWI01000017">
    <property type="protein sequence ID" value="MQT89031.1"/>
    <property type="molecule type" value="Genomic_DNA"/>
</dbReference>
<reference evidence="13 14" key="1">
    <citation type="submission" date="2019-10" db="EMBL/GenBank/DDBJ databases">
        <title>Evaluation of single-gene subtyping targets for Pseudomonas.</title>
        <authorList>
            <person name="Reichler S.J."/>
            <person name="Orsi R.H."/>
            <person name="Wiedmann M."/>
            <person name="Martin N.H."/>
            <person name="Murphy S.I."/>
        </authorList>
    </citation>
    <scope>NUCLEOTIDE SEQUENCE [LARGE SCALE GENOMIC DNA]</scope>
    <source>
        <strain evidence="13 14">FSL R10-3254</strain>
    </source>
</reference>